<feature type="compositionally biased region" description="Polar residues" evidence="1">
    <location>
        <begin position="25"/>
        <end position="35"/>
    </location>
</feature>
<reference evidence="2" key="1">
    <citation type="submission" date="2021-08" db="EMBL/GenBank/DDBJ databases">
        <title>WGS assembly of Ceratopteris richardii.</title>
        <authorList>
            <person name="Marchant D.B."/>
            <person name="Chen G."/>
            <person name="Jenkins J."/>
            <person name="Shu S."/>
            <person name="Leebens-Mack J."/>
            <person name="Grimwood J."/>
            <person name="Schmutz J."/>
            <person name="Soltis P."/>
            <person name="Soltis D."/>
            <person name="Chen Z.-H."/>
        </authorList>
    </citation>
    <scope>NUCLEOTIDE SEQUENCE</scope>
    <source>
        <strain evidence="2">Whitten #5841</strain>
        <tissue evidence="2">Leaf</tissue>
    </source>
</reference>
<feature type="compositionally biased region" description="Low complexity" evidence="1">
    <location>
        <begin position="107"/>
        <end position="123"/>
    </location>
</feature>
<keyword evidence="3" id="KW-1185">Reference proteome</keyword>
<feature type="region of interest" description="Disordered" evidence="1">
    <location>
        <begin position="24"/>
        <end position="46"/>
    </location>
</feature>
<proteinExistence type="predicted"/>
<protein>
    <submittedName>
        <fullName evidence="2">Uncharacterized protein</fullName>
    </submittedName>
</protein>
<feature type="region of interest" description="Disordered" evidence="1">
    <location>
        <begin position="89"/>
        <end position="135"/>
    </location>
</feature>
<comment type="caution">
    <text evidence="2">The sequence shown here is derived from an EMBL/GenBank/DDBJ whole genome shotgun (WGS) entry which is preliminary data.</text>
</comment>
<evidence type="ECO:0000313" key="2">
    <source>
        <dbReference type="EMBL" id="KAH7278686.1"/>
    </source>
</evidence>
<dbReference type="OrthoDB" id="10569581at2759"/>
<dbReference type="EMBL" id="CM035443">
    <property type="protein sequence ID" value="KAH7278686.1"/>
    <property type="molecule type" value="Genomic_DNA"/>
</dbReference>
<accession>A0A8T2Q4W7</accession>
<evidence type="ECO:0000313" key="3">
    <source>
        <dbReference type="Proteomes" id="UP000825935"/>
    </source>
</evidence>
<name>A0A8T2Q4W7_CERRI</name>
<feature type="compositionally biased region" description="Basic residues" evidence="1">
    <location>
        <begin position="36"/>
        <end position="46"/>
    </location>
</feature>
<dbReference type="Proteomes" id="UP000825935">
    <property type="component" value="Chromosome 38"/>
</dbReference>
<organism evidence="2 3">
    <name type="scientific">Ceratopteris richardii</name>
    <name type="common">Triangle waterfern</name>
    <dbReference type="NCBI Taxonomy" id="49495"/>
    <lineage>
        <taxon>Eukaryota</taxon>
        <taxon>Viridiplantae</taxon>
        <taxon>Streptophyta</taxon>
        <taxon>Embryophyta</taxon>
        <taxon>Tracheophyta</taxon>
        <taxon>Polypodiopsida</taxon>
        <taxon>Polypodiidae</taxon>
        <taxon>Polypodiales</taxon>
        <taxon>Pteridineae</taxon>
        <taxon>Pteridaceae</taxon>
        <taxon>Parkerioideae</taxon>
        <taxon>Ceratopteris</taxon>
    </lineage>
</organism>
<evidence type="ECO:0000256" key="1">
    <source>
        <dbReference type="SAM" id="MobiDB-lite"/>
    </source>
</evidence>
<sequence length="187" mass="20685">MVHCGSIDDVYAYEKMNRMPMESALRSNAPDQRQSGRWHQRYSHHRKTGSFTEGIEAFSTEGPPPSAKLGGSSRKSLSFRWLTGQSSSAVLGGSKRMAKEEDKFKGSSSALPVSPSASLQSPPFASGSVTPKKVKDSYKPRIGFMDILMGYHSLLQATPILYPAGLQRRQTQPTVGFLNNLDYRNQR</sequence>
<dbReference type="AlphaFoldDB" id="A0A8T2Q4W7"/>
<gene>
    <name evidence="2" type="ORF">KP509_38G052400</name>
</gene>